<gene>
    <name evidence="2" type="ORF">Rhopal_005781-T1</name>
</gene>
<keyword evidence="3" id="KW-1185">Reference proteome</keyword>
<sequence>MGCPDETQFAARNPHGVDPLDDLSALVFEPVTSTAHAPPAPRVTLTVKGAAARSSSAAAVVAALPRSASILPESTPRTLTDFSPPADHLGLAHFAELLLDRPTEPTWSNPLYDSLLSFFTACADPAYWTSRPDDLIPKTKQFHLSAYLTSHQPNKSEIQAAYRPGPESGFDTLSSKLQAKVSAMSDVMRWLWEDSSLTVSHVCGLVRHAPLSIFFLVREYSSVVRLSELVQHAERELRLYLFSLPLLSRTAHESAAEMLLNWLNMPAEPDRHYLFFCRPDGALRSERPWDWWFDRAETSQSVQMWMLDAWEAADEQEAAEVIDAAHSSTAPTQPMEESGYSKRKRKGRKARQRAKARLAASAEVTATVELPSSARPQTPLPPRSLLPALPSRPNLPVFLSSDLLFPDLSRLRITHFDAFLRRPVEPAWSAPMYECILRFLLSRAPAERWHPDPARLAAGDQLPSIAQEIRARQPNEQAIRACFQPRDAPGFDTLTAAMQAKFYAMQLVMRWMWGDATLNVHAVTDLVQRAPLALHILVREFSSSVRLFDLVETSERNLRLYLSSLALPTPFQQAAIRLLDWLNTPAEPNRHYLFFCTPEGALRSERPWEWWDALAETQGGARTKDLDNWEKTLLARERWGT</sequence>
<evidence type="ECO:0000313" key="2">
    <source>
        <dbReference type="EMBL" id="GJN92743.1"/>
    </source>
</evidence>
<proteinExistence type="predicted"/>
<dbReference type="AlphaFoldDB" id="A0AAV5GRB3"/>
<protein>
    <recommendedName>
        <fullName evidence="4">Proteophosphoglycan ppg4</fullName>
    </recommendedName>
</protein>
<feature type="compositionally biased region" description="Basic residues" evidence="1">
    <location>
        <begin position="341"/>
        <end position="356"/>
    </location>
</feature>
<feature type="region of interest" description="Disordered" evidence="1">
    <location>
        <begin position="326"/>
        <end position="362"/>
    </location>
</feature>
<evidence type="ECO:0000313" key="3">
    <source>
        <dbReference type="Proteomes" id="UP001342314"/>
    </source>
</evidence>
<comment type="caution">
    <text evidence="2">The sequence shown here is derived from an EMBL/GenBank/DDBJ whole genome shotgun (WGS) entry which is preliminary data.</text>
</comment>
<reference evidence="2 3" key="1">
    <citation type="submission" date="2021-12" db="EMBL/GenBank/DDBJ databases">
        <title>High titer production of polyol ester of fatty acids by Rhodotorula paludigena BS15 towards product separation-free biomass refinery.</title>
        <authorList>
            <person name="Mano J."/>
            <person name="Ono H."/>
            <person name="Tanaka T."/>
            <person name="Naito K."/>
            <person name="Sushida H."/>
            <person name="Ike M."/>
            <person name="Tokuyasu K."/>
            <person name="Kitaoka M."/>
        </authorList>
    </citation>
    <scope>NUCLEOTIDE SEQUENCE [LARGE SCALE GENOMIC DNA]</scope>
    <source>
        <strain evidence="2 3">BS15</strain>
    </source>
</reference>
<dbReference type="Proteomes" id="UP001342314">
    <property type="component" value="Unassembled WGS sequence"/>
</dbReference>
<name>A0AAV5GRB3_9BASI</name>
<dbReference type="EMBL" id="BQKY01000012">
    <property type="protein sequence ID" value="GJN92743.1"/>
    <property type="molecule type" value="Genomic_DNA"/>
</dbReference>
<evidence type="ECO:0000256" key="1">
    <source>
        <dbReference type="SAM" id="MobiDB-lite"/>
    </source>
</evidence>
<organism evidence="2 3">
    <name type="scientific">Rhodotorula paludigena</name>
    <dbReference type="NCBI Taxonomy" id="86838"/>
    <lineage>
        <taxon>Eukaryota</taxon>
        <taxon>Fungi</taxon>
        <taxon>Dikarya</taxon>
        <taxon>Basidiomycota</taxon>
        <taxon>Pucciniomycotina</taxon>
        <taxon>Microbotryomycetes</taxon>
        <taxon>Sporidiobolales</taxon>
        <taxon>Sporidiobolaceae</taxon>
        <taxon>Rhodotorula</taxon>
    </lineage>
</organism>
<evidence type="ECO:0008006" key="4">
    <source>
        <dbReference type="Google" id="ProtNLM"/>
    </source>
</evidence>
<accession>A0AAV5GRB3</accession>